<dbReference type="SUPFAM" id="SSF53850">
    <property type="entry name" value="Periplasmic binding protein-like II"/>
    <property type="match status" value="1"/>
</dbReference>
<dbReference type="NCBIfam" id="TIGR02122">
    <property type="entry name" value="TRAP_TAXI"/>
    <property type="match status" value="1"/>
</dbReference>
<dbReference type="PANTHER" id="PTHR42941:SF1">
    <property type="entry name" value="SLL1037 PROTEIN"/>
    <property type="match status" value="1"/>
</dbReference>
<evidence type="ECO:0000313" key="2">
    <source>
        <dbReference type="EMBL" id="MBD5771669.1"/>
    </source>
</evidence>
<protein>
    <submittedName>
        <fullName evidence="2">TAXI family TRAP transporter solute-binding subunit</fullName>
    </submittedName>
</protein>
<sequence>MKKTLVICATLVMTCSGLSNAATYGIGTNQQGSLFYSMGAALSKTMVEITGEQYRVAPYAGSSTYIPLLNRGRLAFGLSNGGEATFAYLGMENFEGHENKNLRLVGAVIPTQTSFAVPTNSDVKSIADLKGKRLPSGYNSGRTFHFYSNAALASGFLNIDETRKVPTPNFVAALGALEENRVDAALVPMNVGAGKKAMATMSDGWRYISLNDNELARVEVEKNLPSARIVSMKPSPALTGVVENPTNMIEVDFYLISGADVPDDVVYKLVKTMASNKAALAKSFGAFNRYVPENMVQKNVVPYHPGAIKAYKEMGIWPAESK</sequence>
<feature type="chain" id="PRO_5047327553" evidence="1">
    <location>
        <begin position="22"/>
        <end position="322"/>
    </location>
</feature>
<evidence type="ECO:0000256" key="1">
    <source>
        <dbReference type="SAM" id="SignalP"/>
    </source>
</evidence>
<dbReference type="PANTHER" id="PTHR42941">
    <property type="entry name" value="SLL1037 PROTEIN"/>
    <property type="match status" value="1"/>
</dbReference>
<comment type="caution">
    <text evidence="2">The sequence shown here is derived from an EMBL/GenBank/DDBJ whole genome shotgun (WGS) entry which is preliminary data.</text>
</comment>
<evidence type="ECO:0000313" key="3">
    <source>
        <dbReference type="Proteomes" id="UP000604161"/>
    </source>
</evidence>
<dbReference type="EMBL" id="JACYFC010000003">
    <property type="protein sequence ID" value="MBD5771669.1"/>
    <property type="molecule type" value="Genomic_DNA"/>
</dbReference>
<dbReference type="InterPro" id="IPR011852">
    <property type="entry name" value="TRAP_TAXI"/>
</dbReference>
<dbReference type="RefSeq" id="WP_191595035.1">
    <property type="nucleotide sequence ID" value="NZ_JACYFC010000003.1"/>
</dbReference>
<proteinExistence type="predicted"/>
<gene>
    <name evidence="2" type="ORF">IF202_11460</name>
</gene>
<keyword evidence="3" id="KW-1185">Reference proteome</keyword>
<accession>A0ABR8P1L3</accession>
<keyword evidence="1" id="KW-0732">Signal</keyword>
<reference evidence="2 3" key="1">
    <citation type="submission" date="2020-09" db="EMBL/GenBank/DDBJ databases">
        <title>Marinomonas sp. nov., isolated from the cysticercosis algae of Qingdao, China.</title>
        <authorList>
            <person name="Sun X."/>
        </authorList>
    </citation>
    <scope>NUCLEOTIDE SEQUENCE [LARGE SCALE GENOMIC DNA]</scope>
    <source>
        <strain evidence="2 3">SM2066</strain>
    </source>
</reference>
<organism evidence="2 3">
    <name type="scientific">Marinomonas colpomeniae</name>
    <dbReference type="NCBI Taxonomy" id="2774408"/>
    <lineage>
        <taxon>Bacteria</taxon>
        <taxon>Pseudomonadati</taxon>
        <taxon>Pseudomonadota</taxon>
        <taxon>Gammaproteobacteria</taxon>
        <taxon>Oceanospirillales</taxon>
        <taxon>Oceanospirillaceae</taxon>
        <taxon>Marinomonas</taxon>
    </lineage>
</organism>
<dbReference type="Gene3D" id="3.40.190.10">
    <property type="entry name" value="Periplasmic binding protein-like II"/>
    <property type="match status" value="2"/>
</dbReference>
<name>A0ABR8P1L3_9GAMM</name>
<dbReference type="Proteomes" id="UP000604161">
    <property type="component" value="Unassembled WGS sequence"/>
</dbReference>
<dbReference type="Pfam" id="PF16868">
    <property type="entry name" value="NMT1_3"/>
    <property type="match status" value="1"/>
</dbReference>
<feature type="signal peptide" evidence="1">
    <location>
        <begin position="1"/>
        <end position="21"/>
    </location>
</feature>